<feature type="transmembrane region" description="Helical" evidence="2">
    <location>
        <begin position="92"/>
        <end position="110"/>
    </location>
</feature>
<name>A0A0S4JCN4_BODSA</name>
<protein>
    <submittedName>
        <fullName evidence="3">Membrane-associated protein, putative</fullName>
    </submittedName>
</protein>
<gene>
    <name evidence="3" type="ORF">BSAL_09405</name>
</gene>
<keyword evidence="2" id="KW-0472">Membrane</keyword>
<evidence type="ECO:0000313" key="4">
    <source>
        <dbReference type="Proteomes" id="UP000051952"/>
    </source>
</evidence>
<evidence type="ECO:0000256" key="1">
    <source>
        <dbReference type="SAM" id="MobiDB-lite"/>
    </source>
</evidence>
<dbReference type="AlphaFoldDB" id="A0A0S4JCN4"/>
<keyword evidence="2" id="KW-1133">Transmembrane helix</keyword>
<keyword evidence="4" id="KW-1185">Reference proteome</keyword>
<accession>A0A0S4JCN4</accession>
<dbReference type="EMBL" id="CYKH01001481">
    <property type="protein sequence ID" value="CUG87255.1"/>
    <property type="molecule type" value="Genomic_DNA"/>
</dbReference>
<reference evidence="4" key="1">
    <citation type="submission" date="2015-09" db="EMBL/GenBank/DDBJ databases">
        <authorList>
            <consortium name="Pathogen Informatics"/>
        </authorList>
    </citation>
    <scope>NUCLEOTIDE SEQUENCE [LARGE SCALE GENOMIC DNA]</scope>
    <source>
        <strain evidence="4">Lake Konstanz</strain>
    </source>
</reference>
<dbReference type="VEuPathDB" id="TriTrypDB:BSAL_09405"/>
<proteinExistence type="predicted"/>
<feature type="non-terminal residue" evidence="3">
    <location>
        <position position="271"/>
    </location>
</feature>
<feature type="transmembrane region" description="Helical" evidence="2">
    <location>
        <begin position="185"/>
        <end position="210"/>
    </location>
</feature>
<sequence>FLCNTSICGSSLSISLPFGFACVPRDRVFEMYGLLSVATDAESYLLVRTFCSFNTSAPCNSSNSAQQTTPAPSSPASPPTTNAASLEPTPRAVAAGAVSLLGGIIIGALFPSVTGATLSPTAGGLPMIQGALGVLRLRRRCAAAAFDDDGTDGNSSEMTTQQLSVMDSPTQLCFDTLLGPQTACAAGAIVGNVALIVGVGCVIHVCAAFVRPWLRRSSSVVVVTSPSPGTPGEGNTATPPSLFSVLRACLHRHLPDDRLPGSAYWTFSSLL</sequence>
<evidence type="ECO:0000313" key="3">
    <source>
        <dbReference type="EMBL" id="CUG87255.1"/>
    </source>
</evidence>
<evidence type="ECO:0000256" key="2">
    <source>
        <dbReference type="SAM" id="Phobius"/>
    </source>
</evidence>
<organism evidence="3 4">
    <name type="scientific">Bodo saltans</name>
    <name type="common">Flagellated protozoan</name>
    <dbReference type="NCBI Taxonomy" id="75058"/>
    <lineage>
        <taxon>Eukaryota</taxon>
        <taxon>Discoba</taxon>
        <taxon>Euglenozoa</taxon>
        <taxon>Kinetoplastea</taxon>
        <taxon>Metakinetoplastina</taxon>
        <taxon>Eubodonida</taxon>
        <taxon>Bodonidae</taxon>
        <taxon>Bodo</taxon>
    </lineage>
</organism>
<feature type="non-terminal residue" evidence="3">
    <location>
        <position position="1"/>
    </location>
</feature>
<keyword evidence="2" id="KW-0812">Transmembrane</keyword>
<feature type="region of interest" description="Disordered" evidence="1">
    <location>
        <begin position="57"/>
        <end position="86"/>
    </location>
</feature>
<dbReference type="Proteomes" id="UP000051952">
    <property type="component" value="Unassembled WGS sequence"/>
</dbReference>